<evidence type="ECO:0000256" key="1">
    <source>
        <dbReference type="ARBA" id="ARBA00006484"/>
    </source>
</evidence>
<comment type="similarity">
    <text evidence="1">Belongs to the short-chain dehydrogenases/reductases (SDR) family.</text>
</comment>
<dbReference type="InterPro" id="IPR036291">
    <property type="entry name" value="NAD(P)-bd_dom_sf"/>
</dbReference>
<dbReference type="AlphaFoldDB" id="A0A2I7N3U7"/>
<dbReference type="SUPFAM" id="SSF51735">
    <property type="entry name" value="NAD(P)-binding Rossmann-fold domains"/>
    <property type="match status" value="1"/>
</dbReference>
<dbReference type="Pfam" id="PF00106">
    <property type="entry name" value="adh_short"/>
    <property type="match status" value="1"/>
</dbReference>
<name>A0A2I7N3U7_9NEIS</name>
<proteinExistence type="inferred from homology"/>
<dbReference type="EMBL" id="CP024847">
    <property type="protein sequence ID" value="AUR51122.1"/>
    <property type="molecule type" value="Genomic_DNA"/>
</dbReference>
<dbReference type="PROSITE" id="PS00061">
    <property type="entry name" value="ADH_SHORT"/>
    <property type="match status" value="1"/>
</dbReference>
<dbReference type="InterPro" id="IPR002347">
    <property type="entry name" value="SDR_fam"/>
</dbReference>
<dbReference type="Gene3D" id="3.40.50.720">
    <property type="entry name" value="NAD(P)-binding Rossmann-like Domain"/>
    <property type="match status" value="1"/>
</dbReference>
<dbReference type="PRINTS" id="PR00081">
    <property type="entry name" value="GDHRDH"/>
</dbReference>
<dbReference type="KEGG" id="nba:CUN60_01970"/>
<keyword evidence="2" id="KW-0560">Oxidoreductase</keyword>
<dbReference type="PANTHER" id="PTHR42901:SF1">
    <property type="entry name" value="ALCOHOL DEHYDROGENASE"/>
    <property type="match status" value="1"/>
</dbReference>
<dbReference type="Proteomes" id="UP000236655">
    <property type="component" value="Chromosome"/>
</dbReference>
<organism evidence="3 4">
    <name type="scientific">Aquella oligotrophica</name>
    <dbReference type="NCBI Taxonomy" id="2067065"/>
    <lineage>
        <taxon>Bacteria</taxon>
        <taxon>Pseudomonadati</taxon>
        <taxon>Pseudomonadota</taxon>
        <taxon>Betaproteobacteria</taxon>
        <taxon>Neisseriales</taxon>
        <taxon>Neisseriaceae</taxon>
        <taxon>Aquella</taxon>
    </lineage>
</organism>
<protein>
    <submittedName>
        <fullName evidence="3">Short-chain dehydrogenase</fullName>
    </submittedName>
</protein>
<keyword evidence="4" id="KW-1185">Reference proteome</keyword>
<dbReference type="OrthoDB" id="9789083at2"/>
<dbReference type="InterPro" id="IPR020904">
    <property type="entry name" value="Sc_DH/Rdtase_CS"/>
</dbReference>
<evidence type="ECO:0000313" key="3">
    <source>
        <dbReference type="EMBL" id="AUR51122.1"/>
    </source>
</evidence>
<dbReference type="CDD" id="cd05233">
    <property type="entry name" value="SDR_c"/>
    <property type="match status" value="1"/>
</dbReference>
<dbReference type="RefSeq" id="WP_102950422.1">
    <property type="nucleotide sequence ID" value="NZ_CP024847.1"/>
</dbReference>
<accession>A0A2I7N3U7</accession>
<evidence type="ECO:0000313" key="4">
    <source>
        <dbReference type="Proteomes" id="UP000236655"/>
    </source>
</evidence>
<sequence length="246" mass="26919">MTNRTAIITGATSGMGEATARKLAALGMNLIITGRNESKLTTLASELNNNIKVVSKSGDISNPNFINELLEFSYTSINPQPSIYILSAGMGLPGSILSSDPDKWREMIELNYISVLHQLRQCAERFIKNPTHEIHDIIVIGSTAGRNPSALNSVYASTKTALIGLVDSLRQELCQHNIRVSLIEPGFTASGFQKAASYSQATLDKLQNELGEMLQPEDIANTIAFMVNQPANIHVDNIRIRPLRQK</sequence>
<dbReference type="PANTHER" id="PTHR42901">
    <property type="entry name" value="ALCOHOL DEHYDROGENASE"/>
    <property type="match status" value="1"/>
</dbReference>
<dbReference type="GO" id="GO:0016491">
    <property type="term" value="F:oxidoreductase activity"/>
    <property type="evidence" value="ECO:0007669"/>
    <property type="project" value="UniProtKB-KW"/>
</dbReference>
<evidence type="ECO:0000256" key="2">
    <source>
        <dbReference type="ARBA" id="ARBA00023002"/>
    </source>
</evidence>
<reference evidence="4" key="1">
    <citation type="submission" date="2017-11" db="EMBL/GenBank/DDBJ databases">
        <authorList>
            <person name="Chan K.G."/>
            <person name="Lee L.S."/>
        </authorList>
    </citation>
    <scope>NUCLEOTIDE SEQUENCE [LARGE SCALE GENOMIC DNA]</scope>
    <source>
        <strain evidence="4">DSM 100970</strain>
    </source>
</reference>
<gene>
    <name evidence="3" type="ORF">CUN60_01970</name>
</gene>